<dbReference type="SUPFAM" id="SSF90229">
    <property type="entry name" value="CCCH zinc finger"/>
    <property type="match status" value="1"/>
</dbReference>
<evidence type="ECO:0000256" key="6">
    <source>
        <dbReference type="SAM" id="MobiDB-lite"/>
    </source>
</evidence>
<feature type="region of interest" description="Disordered" evidence="6">
    <location>
        <begin position="93"/>
        <end position="169"/>
    </location>
</feature>
<feature type="compositionally biased region" description="Basic and acidic residues" evidence="6">
    <location>
        <begin position="765"/>
        <end position="782"/>
    </location>
</feature>
<comment type="subcellular location">
    <subcellularLocation>
        <location evidence="4">Nucleus</location>
    </subcellularLocation>
</comment>
<feature type="compositionally biased region" description="Basic and acidic residues" evidence="6">
    <location>
        <begin position="513"/>
        <end position="522"/>
    </location>
</feature>
<keyword evidence="4" id="KW-0539">Nucleus</keyword>
<dbReference type="GO" id="GO:0008157">
    <property type="term" value="F:protein phosphatase 1 binding"/>
    <property type="evidence" value="ECO:0007669"/>
    <property type="project" value="TreeGrafter"/>
</dbReference>
<evidence type="ECO:0000259" key="8">
    <source>
        <dbReference type="PROSITE" id="PS51319"/>
    </source>
</evidence>
<dbReference type="GO" id="GO:0005634">
    <property type="term" value="C:nucleus"/>
    <property type="evidence" value="ECO:0007669"/>
    <property type="project" value="UniProtKB-SubCell"/>
</dbReference>
<evidence type="ECO:0000256" key="5">
    <source>
        <dbReference type="PROSITE-ProRule" id="PRU00723"/>
    </source>
</evidence>
<dbReference type="AlphaFoldDB" id="A0A8H8CL86"/>
<feature type="compositionally biased region" description="Low complexity" evidence="6">
    <location>
        <begin position="295"/>
        <end position="331"/>
    </location>
</feature>
<dbReference type="PROSITE" id="PS50103">
    <property type="entry name" value="ZF_C3H1"/>
    <property type="match status" value="1"/>
</dbReference>
<dbReference type="PROSITE" id="PS51319">
    <property type="entry name" value="TFIIS_N"/>
    <property type="match status" value="1"/>
</dbReference>
<sequence>MSLRQTPTASAMDSSMYNQWVQSPIQDNVPVDLAAIATTNELGEFTTLTDLTAPASVSQSFYPTYAGYYLSSPYTMAYGTPWHSSVPLSNYSSLNGATTSSSTQNQNQNQSQQQQQQQQQPQQPQQQSQSQPSQQQQSQPSQQQQSLVQQQQQQQSPQQQHQSPQIPHQTVQMQNNTSHMMIDPALTHNGPSSSSMQSSFALSPSFTPSQPQTQQQQAQQTQQQQQMQQQQSPPFYGHLMYASSYYRPQPSAPQGTLSPQALHSPTNSIMSSLIPQTFLSHQIQSPIQTSPPPQHQQQQQQQQPAQLQPQQRQFQQQVTSAASSSATPTSTDGLQVQGQTPPAQSQGLTTEARESRTRAFEASIRPLLQPNAFSGAQAVNTLTSLIADYGASEVDAAMRLEILARIRDGAGNHYYRAWSENTTAMDITREWLRASARTGNTTLVDTTMPLLHLIDRLPLTFESLIASKLGKIILKLVKDEPSPAIKDMASNLERRWRTMLNEAEGNVGNAKAPENKGNEDAKTKKRKLADGAQPKPSQASKKAAVGSSSASKPQGMKREPNAVASSSKSSSSSSQSGSSSSGSGAGSSKDAAKADSSFFSAPKQKAKLPSFKKAPPVKKEDSGMGVMGQSTVSATASSSYDAFQEALKSMNRRKDSPAVSTPPSATGSGSGTGPNAGEGGSGGGQPGLGKNGKRKKTVTWANDDQLESIKLIERAVYDDDPVDGTHFAHSLRDLDRGEGAALHSRLFEETGDWAEPMPLALSTETPERGGQSEEKKTQEEREQTALSAMYMSANQIPDSPAEPTNLMSEDESEQRITHMTVGEMDAVFWAPEPPVLPPNPPAAVHAAPAIPTTGIVPAGQSVAELVGQLGPADPNAMIGITPNVPPVVTPNVDYTSYQTVPPDQLQQLLQQLAVYNVNNMAGAQNGTEGSGWASGSSNPYGVDYGSANGYHEDTDMQQQQQAQHGRGSWGDGRGRGGRGRGRGRGRAEEGFRPYMKRKPCTFFAAGRCKYGDQCDFSHDPNPN</sequence>
<feature type="compositionally biased region" description="Low complexity" evidence="6">
    <location>
        <begin position="564"/>
        <end position="601"/>
    </location>
</feature>
<dbReference type="Pfam" id="PF18044">
    <property type="entry name" value="zf-CCCH_4"/>
    <property type="match status" value="1"/>
</dbReference>
<dbReference type="InterPro" id="IPR000571">
    <property type="entry name" value="Znf_CCCH"/>
</dbReference>
<dbReference type="Gene3D" id="4.10.1000.10">
    <property type="entry name" value="Zinc finger, CCCH-type"/>
    <property type="match status" value="1"/>
</dbReference>
<feature type="domain" description="C3H1-type" evidence="7">
    <location>
        <begin position="994"/>
        <end position="1021"/>
    </location>
</feature>
<dbReference type="InterPro" id="IPR036855">
    <property type="entry name" value="Znf_CCCH_sf"/>
</dbReference>
<dbReference type="SMART" id="SM00356">
    <property type="entry name" value="ZnF_C3H1"/>
    <property type="match status" value="1"/>
</dbReference>
<keyword evidence="1 5" id="KW-0479">Metal-binding</keyword>
<proteinExistence type="predicted"/>
<gene>
    <name evidence="9" type="ORF">JR316_006167</name>
</gene>
<feature type="compositionally biased region" description="Low complexity" evidence="6">
    <location>
        <begin position="192"/>
        <end position="232"/>
    </location>
</feature>
<evidence type="ECO:0008006" key="10">
    <source>
        <dbReference type="Google" id="ProtNLM"/>
    </source>
</evidence>
<feature type="region of interest" description="Disordered" evidence="6">
    <location>
        <begin position="285"/>
        <end position="358"/>
    </location>
</feature>
<feature type="compositionally biased region" description="Low complexity" evidence="6">
    <location>
        <begin position="537"/>
        <end position="552"/>
    </location>
</feature>
<feature type="compositionally biased region" description="Polar residues" evidence="6">
    <location>
        <begin position="332"/>
        <end position="349"/>
    </location>
</feature>
<keyword evidence="2 5" id="KW-0863">Zinc-finger</keyword>
<evidence type="ECO:0000256" key="3">
    <source>
        <dbReference type="ARBA" id="ARBA00022833"/>
    </source>
</evidence>
<dbReference type="GO" id="GO:0008270">
    <property type="term" value="F:zinc ion binding"/>
    <property type="evidence" value="ECO:0007669"/>
    <property type="project" value="UniProtKB-KW"/>
</dbReference>
<feature type="region of interest" description="Disordered" evidence="6">
    <location>
        <begin position="503"/>
        <end position="702"/>
    </location>
</feature>
<evidence type="ECO:0000256" key="2">
    <source>
        <dbReference type="ARBA" id="ARBA00022771"/>
    </source>
</evidence>
<dbReference type="OrthoDB" id="6159439at2759"/>
<feature type="zinc finger region" description="C3H1-type" evidence="5">
    <location>
        <begin position="994"/>
        <end position="1021"/>
    </location>
</feature>
<dbReference type="InterPro" id="IPR035441">
    <property type="entry name" value="TFIIS/LEDGF_dom_sf"/>
</dbReference>
<accession>A0A8H8CL86</accession>
<feature type="region of interest" description="Disordered" evidence="6">
    <location>
        <begin position="182"/>
        <end position="232"/>
    </location>
</feature>
<dbReference type="EMBL" id="JAFIQS010000005">
    <property type="protein sequence ID" value="KAG5169611.1"/>
    <property type="molecule type" value="Genomic_DNA"/>
</dbReference>
<feature type="compositionally biased region" description="Polar residues" evidence="6">
    <location>
        <begin position="628"/>
        <end position="641"/>
    </location>
</feature>
<dbReference type="GO" id="GO:0000785">
    <property type="term" value="C:chromatin"/>
    <property type="evidence" value="ECO:0007669"/>
    <property type="project" value="TreeGrafter"/>
</dbReference>
<feature type="compositionally biased region" description="Gly residues" evidence="6">
    <location>
        <begin position="668"/>
        <end position="690"/>
    </location>
</feature>
<evidence type="ECO:0000256" key="4">
    <source>
        <dbReference type="PROSITE-ProRule" id="PRU00649"/>
    </source>
</evidence>
<dbReference type="PANTHER" id="PTHR46557:SF1">
    <property type="entry name" value="SERINE_THREONINE-PROTEIN PHOSPHATASE 1 REGULATORY SUBUNIT 10"/>
    <property type="match status" value="1"/>
</dbReference>
<dbReference type="GO" id="GO:0072357">
    <property type="term" value="C:PTW/PP1 phosphatase complex"/>
    <property type="evidence" value="ECO:0007669"/>
    <property type="project" value="TreeGrafter"/>
</dbReference>
<keyword evidence="3 5" id="KW-0862">Zinc</keyword>
<reference evidence="9" key="1">
    <citation type="submission" date="2021-02" db="EMBL/GenBank/DDBJ databases">
        <title>Psilocybe cubensis genome.</title>
        <authorList>
            <person name="Mckernan K.J."/>
            <person name="Crawford S."/>
            <person name="Trippe A."/>
            <person name="Kane L.T."/>
            <person name="Mclaughlin S."/>
        </authorList>
    </citation>
    <scope>NUCLEOTIDE SEQUENCE [LARGE SCALE GENOMIC DNA]</scope>
    <source>
        <strain evidence="9">MGC-MH-2018</strain>
    </source>
</reference>
<feature type="compositionally biased region" description="Low complexity" evidence="6">
    <location>
        <begin position="100"/>
        <end position="165"/>
    </location>
</feature>
<dbReference type="SUPFAM" id="SSF47676">
    <property type="entry name" value="Conserved domain common to transcription factors TFIIS, elongin A, CRSP70"/>
    <property type="match status" value="1"/>
</dbReference>
<name>A0A8H8CL86_PSICU</name>
<dbReference type="InterPro" id="IPR017923">
    <property type="entry name" value="TFIIS_N"/>
</dbReference>
<dbReference type="PANTHER" id="PTHR46557">
    <property type="entry name" value="SERINE/THREONINE-PROTEIN PHOSPHATASE 1 REGULATORY SUBUNIT 10-RELATED"/>
    <property type="match status" value="1"/>
</dbReference>
<evidence type="ECO:0000256" key="1">
    <source>
        <dbReference type="ARBA" id="ARBA00022723"/>
    </source>
</evidence>
<feature type="region of interest" description="Disordered" evidence="6">
    <location>
        <begin position="762"/>
        <end position="782"/>
    </location>
</feature>
<feature type="region of interest" description="Disordered" evidence="6">
    <location>
        <begin position="943"/>
        <end position="992"/>
    </location>
</feature>
<feature type="region of interest" description="Disordered" evidence="6">
    <location>
        <begin position="245"/>
        <end position="267"/>
    </location>
</feature>
<feature type="compositionally biased region" description="Polar residues" evidence="6">
    <location>
        <begin position="252"/>
        <end position="267"/>
    </location>
</feature>
<feature type="domain" description="TFIIS N-terminal" evidence="8">
    <location>
        <begin position="426"/>
        <end position="503"/>
    </location>
</feature>
<evidence type="ECO:0000313" key="9">
    <source>
        <dbReference type="EMBL" id="KAG5169611.1"/>
    </source>
</evidence>
<dbReference type="InterPro" id="IPR041367">
    <property type="entry name" value="Znf-CCCH_4"/>
</dbReference>
<organism evidence="9">
    <name type="scientific">Psilocybe cubensis</name>
    <name type="common">Psychedelic mushroom</name>
    <name type="synonym">Stropharia cubensis</name>
    <dbReference type="NCBI Taxonomy" id="181762"/>
    <lineage>
        <taxon>Eukaryota</taxon>
        <taxon>Fungi</taxon>
        <taxon>Dikarya</taxon>
        <taxon>Basidiomycota</taxon>
        <taxon>Agaricomycotina</taxon>
        <taxon>Agaricomycetes</taxon>
        <taxon>Agaricomycetidae</taxon>
        <taxon>Agaricales</taxon>
        <taxon>Agaricineae</taxon>
        <taxon>Strophariaceae</taxon>
        <taxon>Psilocybe</taxon>
    </lineage>
</organism>
<protein>
    <recommendedName>
        <fullName evidence="10">Serine/threonine-protein phosphatase 1 regulatory subunit 10</fullName>
    </recommendedName>
</protein>
<feature type="compositionally biased region" description="Low complexity" evidence="6">
    <location>
        <begin position="957"/>
        <end position="966"/>
    </location>
</feature>
<comment type="caution">
    <text evidence="9">The sequence shown here is derived from an EMBL/GenBank/DDBJ whole genome shotgun (WGS) entry which is preliminary data.</text>
</comment>
<feature type="compositionally biased region" description="Basic residues" evidence="6">
    <location>
        <begin position="975"/>
        <end position="984"/>
    </location>
</feature>
<evidence type="ECO:0000259" key="7">
    <source>
        <dbReference type="PROSITE" id="PS50103"/>
    </source>
</evidence>
<dbReference type="Pfam" id="PF08711">
    <property type="entry name" value="Med26"/>
    <property type="match status" value="1"/>
</dbReference>
<dbReference type="Gene3D" id="1.20.930.10">
    <property type="entry name" value="Conserved domain common to transcription factors TFIIS, elongin A, CRSP70"/>
    <property type="match status" value="1"/>
</dbReference>